<dbReference type="EMBL" id="JBHSDP010000013">
    <property type="protein sequence ID" value="MFC4328692.1"/>
    <property type="molecule type" value="Genomic_DNA"/>
</dbReference>
<gene>
    <name evidence="1" type="ORF">ACFPC0_12765</name>
</gene>
<name>A0ABV8TDJ1_9ACTN</name>
<accession>A0ABV8TDJ1</accession>
<reference evidence="2" key="1">
    <citation type="journal article" date="2019" name="Int. J. Syst. Evol. Microbiol.">
        <title>The Global Catalogue of Microorganisms (GCM) 10K type strain sequencing project: providing services to taxonomists for standard genome sequencing and annotation.</title>
        <authorList>
            <consortium name="The Broad Institute Genomics Platform"/>
            <consortium name="The Broad Institute Genome Sequencing Center for Infectious Disease"/>
            <person name="Wu L."/>
            <person name="Ma J."/>
        </authorList>
    </citation>
    <scope>NUCLEOTIDE SEQUENCE [LARGE SCALE GENOMIC DNA]</scope>
    <source>
        <strain evidence="2">PCU 347</strain>
    </source>
</reference>
<dbReference type="Proteomes" id="UP001595824">
    <property type="component" value="Unassembled WGS sequence"/>
</dbReference>
<proteinExistence type="predicted"/>
<protein>
    <submittedName>
        <fullName evidence="1">Uncharacterized protein</fullName>
    </submittedName>
</protein>
<dbReference type="RefSeq" id="WP_381738974.1">
    <property type="nucleotide sequence ID" value="NZ_JBHSDP010000013.1"/>
</dbReference>
<comment type="caution">
    <text evidence="1">The sequence shown here is derived from an EMBL/GenBank/DDBJ whole genome shotgun (WGS) entry which is preliminary data.</text>
</comment>
<sequence>MREHTPTGAMVSPVEITSASVQRGDLIQIGGRQRLVIDLIQLRQGAKRLVFESGELLTMHSRSRIIAMRLLRRW</sequence>
<keyword evidence="2" id="KW-1185">Reference proteome</keyword>
<evidence type="ECO:0000313" key="1">
    <source>
        <dbReference type="EMBL" id="MFC4328692.1"/>
    </source>
</evidence>
<evidence type="ECO:0000313" key="2">
    <source>
        <dbReference type="Proteomes" id="UP001595824"/>
    </source>
</evidence>
<organism evidence="1 2">
    <name type="scientific">Streptomyces andamanensis</name>
    <dbReference type="NCBI Taxonomy" id="1565035"/>
    <lineage>
        <taxon>Bacteria</taxon>
        <taxon>Bacillati</taxon>
        <taxon>Actinomycetota</taxon>
        <taxon>Actinomycetes</taxon>
        <taxon>Kitasatosporales</taxon>
        <taxon>Streptomycetaceae</taxon>
        <taxon>Streptomyces</taxon>
    </lineage>
</organism>